<feature type="compositionally biased region" description="Basic and acidic residues" evidence="4">
    <location>
        <begin position="1486"/>
        <end position="1498"/>
    </location>
</feature>
<feature type="compositionally biased region" description="Basic and acidic residues" evidence="4">
    <location>
        <begin position="1190"/>
        <end position="1211"/>
    </location>
</feature>
<dbReference type="SMART" id="SM00543">
    <property type="entry name" value="MIF4G"/>
    <property type="match status" value="1"/>
</dbReference>
<reference evidence="6 7" key="1">
    <citation type="submission" date="2014-11" db="EMBL/GenBank/DDBJ databases">
        <authorList>
            <person name="Zhu J."/>
            <person name="Qi W."/>
            <person name="Song R."/>
        </authorList>
    </citation>
    <scope>NUCLEOTIDE SEQUENCE [LARGE SCALE GENOMIC DNA]</scope>
</reference>
<dbReference type="OMA" id="ECGAPPR"/>
<dbReference type="EMBL" id="CDMY01000500">
    <property type="protein sequence ID" value="CEM18459.1"/>
    <property type="molecule type" value="Genomic_DNA"/>
</dbReference>
<keyword evidence="7" id="KW-1185">Reference proteome</keyword>
<feature type="compositionally biased region" description="Low complexity" evidence="4">
    <location>
        <begin position="562"/>
        <end position="573"/>
    </location>
</feature>
<dbReference type="Gene3D" id="1.25.40.180">
    <property type="match status" value="1"/>
</dbReference>
<feature type="compositionally biased region" description="Pro residues" evidence="4">
    <location>
        <begin position="958"/>
        <end position="987"/>
    </location>
</feature>
<organism evidence="6 7">
    <name type="scientific">Vitrella brassicaformis (strain CCMP3155)</name>
    <dbReference type="NCBI Taxonomy" id="1169540"/>
    <lineage>
        <taxon>Eukaryota</taxon>
        <taxon>Sar</taxon>
        <taxon>Alveolata</taxon>
        <taxon>Colpodellida</taxon>
        <taxon>Vitrellaceae</taxon>
        <taxon>Vitrella</taxon>
    </lineage>
</organism>
<dbReference type="GO" id="GO:0003729">
    <property type="term" value="F:mRNA binding"/>
    <property type="evidence" value="ECO:0007669"/>
    <property type="project" value="TreeGrafter"/>
</dbReference>
<feature type="compositionally biased region" description="Low complexity" evidence="4">
    <location>
        <begin position="1059"/>
        <end position="1074"/>
    </location>
</feature>
<feature type="compositionally biased region" description="Pro residues" evidence="4">
    <location>
        <begin position="578"/>
        <end position="589"/>
    </location>
</feature>
<feature type="compositionally biased region" description="Gly residues" evidence="4">
    <location>
        <begin position="62"/>
        <end position="75"/>
    </location>
</feature>
<evidence type="ECO:0000313" key="7">
    <source>
        <dbReference type="Proteomes" id="UP000041254"/>
    </source>
</evidence>
<feature type="compositionally biased region" description="Basic and acidic residues" evidence="4">
    <location>
        <begin position="1387"/>
        <end position="1399"/>
    </location>
</feature>
<feature type="compositionally biased region" description="Basic and acidic residues" evidence="4">
    <location>
        <begin position="350"/>
        <end position="360"/>
    </location>
</feature>
<accession>A0A0G4FU18</accession>
<name>A0A0G4FU18_VITBC</name>
<feature type="region of interest" description="Disordered" evidence="4">
    <location>
        <begin position="1844"/>
        <end position="1867"/>
    </location>
</feature>
<dbReference type="InParanoid" id="A0A0G4FU18"/>
<dbReference type="OrthoDB" id="514777at2759"/>
<feature type="compositionally biased region" description="Low complexity" evidence="4">
    <location>
        <begin position="1212"/>
        <end position="1235"/>
    </location>
</feature>
<evidence type="ECO:0000259" key="5">
    <source>
        <dbReference type="SMART" id="SM00543"/>
    </source>
</evidence>
<feature type="compositionally biased region" description="Basic and acidic residues" evidence="4">
    <location>
        <begin position="1097"/>
        <end position="1107"/>
    </location>
</feature>
<feature type="compositionally biased region" description="Basic and acidic residues" evidence="4">
    <location>
        <begin position="849"/>
        <end position="864"/>
    </location>
</feature>
<sequence length="2281" mass="241996">MHHAGDPTLVGRQPVGSVHNGSHQRYDAPQPQQHMPPVGGVAVGAPPASAALGGHAGQPNSVGGGGGGDGGGPYGGPQQEYVYENLPPSYAPMSKGPMNSQGPPAQPPPVTRAMSSLLDDKQAKTFQPWHLGPRSRKAVDGQAGMGDGSQEGYGHQDTNHMPLGGREEQPPMSSHGGHSGGLGASQLWYPDQQHHQHQQQQQSGSFVPPPREKRILEIRDPKSGQTINPTGKSEQQRGDRDGASSDAGSTVDDKGMRPSGMGPAPIDASSMLRPPQHPATAAPSIVPPQANGGPARPPASVPPAPMAAGVGAGAGAGGGLPPQPTSSQQRRKKITNVGLGKGGEKPSPSPHKEASSDEQRTMAPPESARSSPQPSNDATQMDAVGHPPTDGRPSASAASMVSSHSGPPPFPGYPATTPPYTQQQQQQQQPMPPPPTYMASHHPPTAAAAAGAPYGPPQGDGGPPAFQTPPPPHPMPHQQQQQQQKRPNGAPVRQPPPPGAQGMLASPQQMGQGGEYRGMPQGQPQPPPPPPPPPPTTAPQPTGGEQKRKHRIENRGLKQEVAGGKKPAGAATGSLPPSAMPTPSQPQVPPHAHSHPPTPSQMPGAGMSSGQGLLPHPSIYPHGPSGTAQPPPPPQPPFATRGHTTESYAEYPYPGPQVARGGAAGPGSLSHQHSLAGGGAAQPEVGGPSRPPPPPLMSPDVVVGSQGRPPPPAPSYPMQQQQPPLMQQQQPPVSPTPPDAGMQQQQQVGGAEGRAKRGKNKIGNVGITAKKPPPAAAPPTAPQPAPSMPPPHQQQPQPQPHEKPPPASIPPTPTQPPAMPPRDRRGSGLLETPSPSERIVPPKTAPQGRDQDSWRSSHGGRPDTRGAPSEPYKTPPKTMPQKGVAGPYIPPPQRSRLQNFPMEGGVQRIEVLSTPTPTPTPKRETNLQTVPEKGESEATAPAPTAAAVAEPARAAAPVPAPAPAPAPSSAPPQQQPGPPVVIPYQPQPVVPFPADRIADASAAMAYLQSQQPPHHPAHPAAGVMPLVTAPPIMAIPQAVIPPIQQLQQPPPQPQPQPVDQPSALAAAAASAGAEEGAGRKKKKKITNAALPAGKTAPTEKEGVKAVEDQTDEASLAPPSGPPTEPTSPAPKPDEAPTEPSPTPPPLPPTQAPEAPPAAPSEPPAPPPTAAGPPAPPAAAAAEGDTVTDIEDLKPRERPEEPHVADETREDAAAAAATAAGEQEQPPTAPAAAAAEEPSKEVAAEEGEAEVEEEEGERERRQEGDEAAVPMALPVSVRESPSKPGVVVVQGKKPPPTPTKTSWKEKEGDLDKDPFAAPKPGSAAAAAGEMEEPGAPEVEGQEEEGPPEGEEPPLDEEEENPDNWEDMAEARVSQPPTIVRRQQLADDDTSRRVYSRDRLLAYKPPVSDEPPEEVANLRDAAVERQPGGAFDSRPGFRGGFGSRATKKLGEPPGRFGVSLRPGGGGGLPSTVPKFGQDFKPSTARLDSYPKKSPPSDRRAPPYGGYGGYGGGGGYSYASPPGSFGRAPPPGADGGYVPVPKPSANAYRVTKPTERNQVIERDAKSKLNKLTIEKFEVIAEKLAQQGEQLQSEEELDLFVAIVFEKAVSEPNFSEMYADLCQILRWRSPEFPHEKEKGKTFYRALLNKCQEEFEKLPETKMTLSDEDKAKLSSDDQEIKLKKLKDRILGNIKFIGELFLRRLLSAKVVKEVVTSLIGADASYSPEELFIECLCKLITTIGSTLESTDAGKQLLTHFSSRMKELKAQDKYSKRIKFALQDVLDLRQNDWRQKVHKEKAKSLRDIRKDVEREEAMGGAIHAAQQGTFQFVGRKTDTIYASYMDKQREAFDSKEKAKKEKSQTSTPTQQPAAPIRVVHMTSAGTHAGPLAPIRERESRAERHAAQPAPLDVRRDADRSAPPTPATPTSLGFAAPTSPPEGSPGVPPKQESEGDEFVLRDDVKRVVSDYDTHYWERTVHEWKALGLDEETHRTQLMAIFSQGLEDVKKCQQNADLLVLLASEGVASFADIVNMWNHFVELGEDVGEDGERRSSLDDYCLDNPKATHMYAEILYQTLKEAFRNTPGVDEAFFASLNSPNSPENEHRVNEILRQVCGTCFKRPVRWLLAIRKLRAFLNKNDTRDLSDIQQDLLGPYAPFVSALRSQLEQGPIGRPQLEDLLTRAHDLVGEFDDYGTLVLAELHAAAETKQEPWKSALEQSRDALDSLLGPSAIGAVPSLSRTAKEKLIEDFGRDYVISRHDESVLASMLQEWGFMGEGDAAAEDSTAGDA</sequence>
<feature type="compositionally biased region" description="Pro residues" evidence="4">
    <location>
        <begin position="1118"/>
        <end position="1130"/>
    </location>
</feature>
<protein>
    <recommendedName>
        <fullName evidence="5">MIF4G domain-containing protein</fullName>
    </recommendedName>
</protein>
<feature type="compositionally biased region" description="Basic and acidic residues" evidence="4">
    <location>
        <begin position="1844"/>
        <end position="1855"/>
    </location>
</feature>
<feature type="compositionally biased region" description="Low complexity" evidence="4">
    <location>
        <begin position="938"/>
        <end position="957"/>
    </location>
</feature>
<feature type="domain" description="MIF4G" evidence="5">
    <location>
        <begin position="1558"/>
        <end position="1784"/>
    </location>
</feature>
<feature type="compositionally biased region" description="Pro residues" evidence="4">
    <location>
        <begin position="771"/>
        <end position="820"/>
    </location>
</feature>
<feature type="compositionally biased region" description="Pro residues" evidence="4">
    <location>
        <begin position="1929"/>
        <end position="1939"/>
    </location>
</feature>
<feature type="compositionally biased region" description="Basic and acidic residues" evidence="4">
    <location>
        <begin position="1301"/>
        <end position="1313"/>
    </location>
</feature>
<feature type="compositionally biased region" description="Pro residues" evidence="4">
    <location>
        <begin position="523"/>
        <end position="538"/>
    </location>
</feature>
<evidence type="ECO:0000256" key="2">
    <source>
        <dbReference type="ARBA" id="ARBA00022540"/>
    </source>
</evidence>
<keyword evidence="3" id="KW-0648">Protein biosynthesis</keyword>
<dbReference type="Pfam" id="PF02854">
    <property type="entry name" value="MIF4G"/>
    <property type="match status" value="1"/>
</dbReference>
<feature type="compositionally biased region" description="Basic and acidic residues" evidence="4">
    <location>
        <begin position="210"/>
        <end position="222"/>
    </location>
</feature>
<feature type="compositionally biased region" description="Pro residues" evidence="4">
    <location>
        <begin position="295"/>
        <end position="305"/>
    </location>
</feature>
<dbReference type="PANTHER" id="PTHR23253">
    <property type="entry name" value="EUKARYOTIC TRANSLATION INITIATION FACTOR 4 GAMMA"/>
    <property type="match status" value="1"/>
</dbReference>
<dbReference type="STRING" id="1169540.A0A0G4FU18"/>
<feature type="compositionally biased region" description="Low complexity" evidence="4">
    <location>
        <begin position="413"/>
        <end position="429"/>
    </location>
</feature>
<dbReference type="InterPro" id="IPR016024">
    <property type="entry name" value="ARM-type_fold"/>
</dbReference>
<feature type="compositionally biased region" description="Pro residues" evidence="4">
    <location>
        <begin position="1048"/>
        <end position="1058"/>
    </location>
</feature>
<feature type="compositionally biased region" description="Gly residues" evidence="4">
    <location>
        <begin position="310"/>
        <end position="320"/>
    </location>
</feature>
<feature type="compositionally biased region" description="Low complexity" evidence="4">
    <location>
        <begin position="36"/>
        <end position="53"/>
    </location>
</feature>
<dbReference type="GO" id="GO:0003743">
    <property type="term" value="F:translation initiation factor activity"/>
    <property type="evidence" value="ECO:0007669"/>
    <property type="project" value="UniProtKB-KW"/>
</dbReference>
<dbReference type="VEuPathDB" id="CryptoDB:Vbra_21701"/>
<feature type="compositionally biased region" description="Pro residues" evidence="4">
    <location>
        <begin position="466"/>
        <end position="475"/>
    </location>
</feature>
<gene>
    <name evidence="6" type="ORF">Vbra_21701</name>
</gene>
<dbReference type="Proteomes" id="UP000041254">
    <property type="component" value="Unassembled WGS sequence"/>
</dbReference>
<feature type="compositionally biased region" description="Pro residues" evidence="4">
    <location>
        <begin position="1138"/>
        <end position="1176"/>
    </location>
</feature>
<feature type="compositionally biased region" description="Low complexity" evidence="4">
    <location>
        <begin position="1281"/>
        <end position="1291"/>
    </location>
</feature>
<feature type="compositionally biased region" description="Acidic residues" evidence="4">
    <location>
        <begin position="1243"/>
        <end position="1255"/>
    </location>
</feature>
<keyword evidence="2" id="KW-0396">Initiation factor</keyword>
<feature type="compositionally biased region" description="Low complexity" evidence="4">
    <location>
        <begin position="1314"/>
        <end position="1327"/>
    </location>
</feature>
<dbReference type="InterPro" id="IPR003890">
    <property type="entry name" value="MIF4G-like_typ-3"/>
</dbReference>
<dbReference type="PANTHER" id="PTHR23253:SF9">
    <property type="entry name" value="EUKARYOTIC TRANSLATION INITIATION FACTOR 4 GAMMA 2"/>
    <property type="match status" value="1"/>
</dbReference>
<feature type="region of interest" description="Disordered" evidence="4">
    <location>
        <begin position="1040"/>
        <end position="1534"/>
    </location>
</feature>
<feature type="compositionally biased region" description="Acidic residues" evidence="4">
    <location>
        <begin position="1328"/>
        <end position="1366"/>
    </location>
</feature>
<proteinExistence type="inferred from homology"/>
<feature type="compositionally biased region" description="Polar residues" evidence="4">
    <location>
        <begin position="368"/>
        <end position="379"/>
    </location>
</feature>
<feature type="compositionally biased region" description="Low complexity" evidence="4">
    <location>
        <begin position="443"/>
        <end position="453"/>
    </location>
</feature>
<feature type="region of interest" description="Disordered" evidence="4">
    <location>
        <begin position="1"/>
        <end position="987"/>
    </location>
</feature>
<feature type="compositionally biased region" description="Polar residues" evidence="4">
    <location>
        <begin position="223"/>
        <end position="233"/>
    </location>
</feature>
<dbReference type="SUPFAM" id="SSF48371">
    <property type="entry name" value="ARM repeat"/>
    <property type="match status" value="1"/>
</dbReference>
<feature type="compositionally biased region" description="Basic and acidic residues" evidence="4">
    <location>
        <begin position="234"/>
        <end position="243"/>
    </location>
</feature>
<evidence type="ECO:0000313" key="6">
    <source>
        <dbReference type="EMBL" id="CEM18459.1"/>
    </source>
</evidence>
<evidence type="ECO:0000256" key="4">
    <source>
        <dbReference type="SAM" id="MobiDB-lite"/>
    </source>
</evidence>
<feature type="compositionally biased region" description="Gly residues" evidence="4">
    <location>
        <begin position="1502"/>
        <end position="1513"/>
    </location>
</feature>
<feature type="compositionally biased region" description="Low complexity" evidence="4">
    <location>
        <begin position="716"/>
        <end position="731"/>
    </location>
</feature>
<feature type="compositionally biased region" description="Low complexity" evidence="4">
    <location>
        <begin position="394"/>
        <end position="405"/>
    </location>
</feature>
<comment type="similarity">
    <text evidence="1">Belongs to the eukaryotic initiation factor 4G family.</text>
</comment>
<dbReference type="GO" id="GO:0016281">
    <property type="term" value="C:eukaryotic translation initiation factor 4F complex"/>
    <property type="evidence" value="ECO:0007669"/>
    <property type="project" value="TreeGrafter"/>
</dbReference>
<evidence type="ECO:0000256" key="3">
    <source>
        <dbReference type="ARBA" id="ARBA00022917"/>
    </source>
</evidence>
<feature type="region of interest" description="Disordered" evidence="4">
    <location>
        <begin position="1889"/>
        <end position="1948"/>
    </location>
</feature>
<evidence type="ECO:0000256" key="1">
    <source>
        <dbReference type="ARBA" id="ARBA00005775"/>
    </source>
</evidence>